<proteinExistence type="predicted"/>
<gene>
    <name evidence="2" type="ORF">BGT96224V2_LOCUS4309</name>
</gene>
<keyword evidence="1" id="KW-0732">Signal</keyword>
<accession>A0A381LB43</accession>
<evidence type="ECO:0000256" key="1">
    <source>
        <dbReference type="SAM" id="SignalP"/>
    </source>
</evidence>
<name>A0A381LB43_BLUGR</name>
<feature type="chain" id="PRO_5016814013" evidence="1">
    <location>
        <begin position="22"/>
        <end position="109"/>
    </location>
</feature>
<protein>
    <submittedName>
        <fullName evidence="2">BgtE-20069</fullName>
    </submittedName>
</protein>
<evidence type="ECO:0000313" key="2">
    <source>
        <dbReference type="EMBL" id="SUZ11149.1"/>
    </source>
</evidence>
<feature type="signal peptide" evidence="1">
    <location>
        <begin position="1"/>
        <end position="21"/>
    </location>
</feature>
<reference evidence="2" key="1">
    <citation type="submission" date="2018-07" db="EMBL/GenBank/DDBJ databases">
        <authorList>
            <person name="Quirk P.G."/>
            <person name="Krulwich T.A."/>
        </authorList>
    </citation>
    <scope>NUCLEOTIDE SEQUENCE</scope>
    <source>
        <strain evidence="2">96224</strain>
    </source>
</reference>
<sequence>MKIVLPHLAIALLSIVAPALAVIFDCSGVIINGDVVRRVQATGNRASISKSSFIHGDSTRTYEYFDIHPNGQYSRDYTGFACFSDISLPKPDVREHREDAWWPCSSSVI</sequence>
<dbReference type="AlphaFoldDB" id="A0A381LB43"/>
<organism evidence="2">
    <name type="scientific">Blumeria graminis f. sp. tritici 96224</name>
    <dbReference type="NCBI Taxonomy" id="1268274"/>
    <lineage>
        <taxon>Eukaryota</taxon>
        <taxon>Fungi</taxon>
        <taxon>Dikarya</taxon>
        <taxon>Ascomycota</taxon>
        <taxon>Pezizomycotina</taxon>
        <taxon>Leotiomycetes</taxon>
        <taxon>Erysiphales</taxon>
        <taxon>Erysiphaceae</taxon>
        <taxon>Blumeria</taxon>
    </lineage>
</organism>
<dbReference type="EMBL" id="UIGY01000111">
    <property type="protein sequence ID" value="SUZ11149.1"/>
    <property type="molecule type" value="Genomic_DNA"/>
</dbReference>